<gene>
    <name evidence="1" type="ORF">EYF80_061590</name>
</gene>
<dbReference type="Proteomes" id="UP000314294">
    <property type="component" value="Unassembled WGS sequence"/>
</dbReference>
<name>A0A4Z2EIU1_9TELE</name>
<keyword evidence="2" id="KW-1185">Reference proteome</keyword>
<evidence type="ECO:0000313" key="1">
    <source>
        <dbReference type="EMBL" id="TNN28262.1"/>
    </source>
</evidence>
<dbReference type="EMBL" id="SRLO01007100">
    <property type="protein sequence ID" value="TNN28262.1"/>
    <property type="molecule type" value="Genomic_DNA"/>
</dbReference>
<dbReference type="AlphaFoldDB" id="A0A4Z2EIU1"/>
<proteinExistence type="predicted"/>
<protein>
    <submittedName>
        <fullName evidence="1">Uncharacterized protein</fullName>
    </submittedName>
</protein>
<evidence type="ECO:0000313" key="2">
    <source>
        <dbReference type="Proteomes" id="UP000314294"/>
    </source>
</evidence>
<accession>A0A4Z2EIU1</accession>
<reference evidence="1 2" key="1">
    <citation type="submission" date="2019-03" db="EMBL/GenBank/DDBJ databases">
        <title>First draft genome of Liparis tanakae, snailfish: a comprehensive survey of snailfish specific genes.</title>
        <authorList>
            <person name="Kim W."/>
            <person name="Song I."/>
            <person name="Jeong J.-H."/>
            <person name="Kim D."/>
            <person name="Kim S."/>
            <person name="Ryu S."/>
            <person name="Song J.Y."/>
            <person name="Lee S.K."/>
        </authorList>
    </citation>
    <scope>NUCLEOTIDE SEQUENCE [LARGE SCALE GENOMIC DNA]</scope>
    <source>
        <tissue evidence="1">Muscle</tissue>
    </source>
</reference>
<comment type="caution">
    <text evidence="1">The sequence shown here is derived from an EMBL/GenBank/DDBJ whole genome shotgun (WGS) entry which is preliminary data.</text>
</comment>
<organism evidence="1 2">
    <name type="scientific">Liparis tanakae</name>
    <name type="common">Tanaka's snailfish</name>
    <dbReference type="NCBI Taxonomy" id="230148"/>
    <lineage>
        <taxon>Eukaryota</taxon>
        <taxon>Metazoa</taxon>
        <taxon>Chordata</taxon>
        <taxon>Craniata</taxon>
        <taxon>Vertebrata</taxon>
        <taxon>Euteleostomi</taxon>
        <taxon>Actinopterygii</taxon>
        <taxon>Neopterygii</taxon>
        <taxon>Teleostei</taxon>
        <taxon>Neoteleostei</taxon>
        <taxon>Acanthomorphata</taxon>
        <taxon>Eupercaria</taxon>
        <taxon>Perciformes</taxon>
        <taxon>Cottioidei</taxon>
        <taxon>Cottales</taxon>
        <taxon>Liparidae</taxon>
        <taxon>Liparis</taxon>
    </lineage>
</organism>
<sequence>MPACMSNALCQDATQNPLLLFFHLTAILAAPRPSDAHLSISVCLPRLLSCPLSGQTTQPSGSRPPRHGSSTCYSSVNLSRTTGTPALWHTSVLSRRREEGTLEGAYCTSHSLPERPKDQRAESSVVETWRTCGQTPPPLLYQPAITDDLGSPLDSTPSSCPLCSALLAPAL</sequence>